<reference evidence="1 2" key="1">
    <citation type="submission" date="2023-01" db="EMBL/GenBank/DDBJ databases">
        <authorList>
            <person name="Kreplak J."/>
        </authorList>
    </citation>
    <scope>NUCLEOTIDE SEQUENCE [LARGE SCALE GENOMIC DNA]</scope>
</reference>
<gene>
    <name evidence="1" type="ORF">VFH_I426000</name>
</gene>
<dbReference type="EMBL" id="OX451736">
    <property type="protein sequence ID" value="CAI8590112.1"/>
    <property type="molecule type" value="Genomic_DNA"/>
</dbReference>
<proteinExistence type="predicted"/>
<evidence type="ECO:0000313" key="2">
    <source>
        <dbReference type="Proteomes" id="UP001157006"/>
    </source>
</evidence>
<organism evidence="1 2">
    <name type="scientific">Vicia faba</name>
    <name type="common">Broad bean</name>
    <name type="synonym">Faba vulgaris</name>
    <dbReference type="NCBI Taxonomy" id="3906"/>
    <lineage>
        <taxon>Eukaryota</taxon>
        <taxon>Viridiplantae</taxon>
        <taxon>Streptophyta</taxon>
        <taxon>Embryophyta</taxon>
        <taxon>Tracheophyta</taxon>
        <taxon>Spermatophyta</taxon>
        <taxon>Magnoliopsida</taxon>
        <taxon>eudicotyledons</taxon>
        <taxon>Gunneridae</taxon>
        <taxon>Pentapetalae</taxon>
        <taxon>rosids</taxon>
        <taxon>fabids</taxon>
        <taxon>Fabales</taxon>
        <taxon>Fabaceae</taxon>
        <taxon>Papilionoideae</taxon>
        <taxon>50 kb inversion clade</taxon>
        <taxon>NPAAA clade</taxon>
        <taxon>Hologalegina</taxon>
        <taxon>IRL clade</taxon>
        <taxon>Fabeae</taxon>
        <taxon>Vicia</taxon>
    </lineage>
</organism>
<name>A0AAV0Z024_VICFA</name>
<protein>
    <submittedName>
        <fullName evidence="1">Uncharacterized protein</fullName>
    </submittedName>
</protein>
<accession>A0AAV0Z024</accession>
<evidence type="ECO:0000313" key="1">
    <source>
        <dbReference type="EMBL" id="CAI8590112.1"/>
    </source>
</evidence>
<dbReference type="AlphaFoldDB" id="A0AAV0Z024"/>
<dbReference type="Proteomes" id="UP001157006">
    <property type="component" value="Chromosome 1L"/>
</dbReference>
<keyword evidence="2" id="KW-1185">Reference proteome</keyword>
<sequence>MNQNIKQNRSITEPGRCRFEVDGGLTAKFRGFVYQRQLRGARRQICGVVSGGGDRASVDLRVWISDGGVDADLGGWTVIVLDFAFESFPGFLNDNKKLFDDGVV</sequence>